<evidence type="ECO:0000256" key="3">
    <source>
        <dbReference type="ARBA" id="ARBA00022553"/>
    </source>
</evidence>
<dbReference type="Gene3D" id="3.40.50.980">
    <property type="match status" value="4"/>
</dbReference>
<dbReference type="FunFam" id="3.40.50.980:FF:000002">
    <property type="entry name" value="Enterobactin synthetase component F"/>
    <property type="match status" value="1"/>
</dbReference>
<dbReference type="Gene3D" id="3.30.559.30">
    <property type="entry name" value="Nonribosomal peptide synthetase, condensation domain"/>
    <property type="match status" value="5"/>
</dbReference>
<dbReference type="PANTHER" id="PTHR45527">
    <property type="entry name" value="NONRIBOSOMAL PEPTIDE SYNTHETASE"/>
    <property type="match status" value="1"/>
</dbReference>
<dbReference type="Gene3D" id="2.30.38.10">
    <property type="entry name" value="Luciferase, Domain 3"/>
    <property type="match status" value="2"/>
</dbReference>
<dbReference type="NCBIfam" id="NF003417">
    <property type="entry name" value="PRK04813.1"/>
    <property type="match status" value="3"/>
</dbReference>
<feature type="domain" description="Carrier" evidence="5">
    <location>
        <begin position="1079"/>
        <end position="1153"/>
    </location>
</feature>
<dbReference type="Pfam" id="PF00501">
    <property type="entry name" value="AMP-binding"/>
    <property type="match status" value="3"/>
</dbReference>
<dbReference type="FunFam" id="1.10.1200.10:FF:000005">
    <property type="entry name" value="Nonribosomal peptide synthetase 1"/>
    <property type="match status" value="1"/>
</dbReference>
<dbReference type="InterPro" id="IPR045851">
    <property type="entry name" value="AMP-bd_C_sf"/>
</dbReference>
<organism evidence="7 8">
    <name type="scientific">Vibrio mangrovi</name>
    <dbReference type="NCBI Taxonomy" id="474394"/>
    <lineage>
        <taxon>Bacteria</taxon>
        <taxon>Pseudomonadati</taxon>
        <taxon>Pseudomonadota</taxon>
        <taxon>Gammaproteobacteria</taxon>
        <taxon>Vibrionales</taxon>
        <taxon>Vibrionaceae</taxon>
        <taxon>Vibrio</taxon>
    </lineage>
</organism>
<evidence type="ECO:0000256" key="4">
    <source>
        <dbReference type="SAM" id="MobiDB-lite"/>
    </source>
</evidence>
<dbReference type="Pfam" id="PF00668">
    <property type="entry name" value="Condensation"/>
    <property type="match status" value="5"/>
</dbReference>
<dbReference type="GO" id="GO:0044550">
    <property type="term" value="P:secondary metabolite biosynthetic process"/>
    <property type="evidence" value="ECO:0007669"/>
    <property type="project" value="TreeGrafter"/>
</dbReference>
<feature type="region of interest" description="Disordered" evidence="4">
    <location>
        <begin position="2768"/>
        <end position="2797"/>
    </location>
</feature>
<proteinExistence type="predicted"/>
<dbReference type="SUPFAM" id="SSF52777">
    <property type="entry name" value="CoA-dependent acyltransferases"/>
    <property type="match status" value="10"/>
</dbReference>
<name>A0A1Y6IQL4_9VIBR</name>
<dbReference type="PROSITE" id="PS00455">
    <property type="entry name" value="AMP_BINDING"/>
    <property type="match status" value="2"/>
</dbReference>
<dbReference type="InterPro" id="IPR006162">
    <property type="entry name" value="Ppantetheine_attach_site"/>
</dbReference>
<dbReference type="GO" id="GO:0072330">
    <property type="term" value="P:monocarboxylic acid biosynthetic process"/>
    <property type="evidence" value="ECO:0007669"/>
    <property type="project" value="UniProtKB-ARBA"/>
</dbReference>
<dbReference type="EMBL" id="JAWRCO010000001">
    <property type="protein sequence ID" value="MDW6003285.1"/>
    <property type="molecule type" value="Genomic_DNA"/>
</dbReference>
<evidence type="ECO:0000313" key="9">
    <source>
        <dbReference type="Proteomes" id="UP001283366"/>
    </source>
</evidence>
<dbReference type="SMART" id="SM00823">
    <property type="entry name" value="PKS_PP"/>
    <property type="match status" value="4"/>
</dbReference>
<comment type="cofactor">
    <cofactor evidence="1">
        <name>pantetheine 4'-phosphate</name>
        <dbReference type="ChEBI" id="CHEBI:47942"/>
    </cofactor>
</comment>
<dbReference type="GO" id="GO:0003824">
    <property type="term" value="F:catalytic activity"/>
    <property type="evidence" value="ECO:0007669"/>
    <property type="project" value="InterPro"/>
</dbReference>
<protein>
    <submittedName>
        <fullName evidence="7">Linear gramicidin synthase subunit D</fullName>
    </submittedName>
    <submittedName>
        <fullName evidence="6">Non-ribosomal peptide synthetase</fullName>
    </submittedName>
</protein>
<dbReference type="InterPro" id="IPR023213">
    <property type="entry name" value="CAT-like_dom_sf"/>
</dbReference>
<dbReference type="InterPro" id="IPR001031">
    <property type="entry name" value="Thioesterase"/>
</dbReference>
<dbReference type="InterPro" id="IPR041464">
    <property type="entry name" value="TubC_N"/>
</dbReference>
<keyword evidence="9" id="KW-1185">Reference proteome</keyword>
<dbReference type="FunFam" id="3.40.50.980:FF:000001">
    <property type="entry name" value="Non-ribosomal peptide synthetase"/>
    <property type="match status" value="1"/>
</dbReference>
<dbReference type="InterPro" id="IPR025110">
    <property type="entry name" value="AMP-bd_C"/>
</dbReference>
<dbReference type="Gene3D" id="3.30.559.10">
    <property type="entry name" value="Chloramphenicol acetyltransferase-like domain"/>
    <property type="match status" value="5"/>
</dbReference>
<dbReference type="Proteomes" id="UP001283366">
    <property type="component" value="Unassembled WGS sequence"/>
</dbReference>
<dbReference type="GO" id="GO:0031177">
    <property type="term" value="F:phosphopantetheine binding"/>
    <property type="evidence" value="ECO:0007669"/>
    <property type="project" value="InterPro"/>
</dbReference>
<dbReference type="NCBIfam" id="TIGR01733">
    <property type="entry name" value="AA-adenyl-dom"/>
    <property type="match status" value="3"/>
</dbReference>
<dbReference type="InterPro" id="IPR009081">
    <property type="entry name" value="PP-bd_ACP"/>
</dbReference>
<dbReference type="FunFam" id="3.30.300.30:FF:000015">
    <property type="entry name" value="Nonribosomal peptide synthase SidD"/>
    <property type="match status" value="2"/>
</dbReference>
<dbReference type="CDD" id="cd19531">
    <property type="entry name" value="LCL_NRPS-like"/>
    <property type="match status" value="1"/>
</dbReference>
<dbReference type="Pfam" id="PF18563">
    <property type="entry name" value="TubC_N"/>
    <property type="match status" value="1"/>
</dbReference>
<dbReference type="CDD" id="cd19543">
    <property type="entry name" value="DCL_NRPS"/>
    <property type="match status" value="2"/>
</dbReference>
<feature type="domain" description="Carrier" evidence="5">
    <location>
        <begin position="4290"/>
        <end position="4365"/>
    </location>
</feature>
<evidence type="ECO:0000256" key="2">
    <source>
        <dbReference type="ARBA" id="ARBA00022450"/>
    </source>
</evidence>
<evidence type="ECO:0000259" key="5">
    <source>
        <dbReference type="PROSITE" id="PS50075"/>
    </source>
</evidence>
<accession>A0A1Y6IQL4</accession>
<feature type="domain" description="Carrier" evidence="5">
    <location>
        <begin position="2673"/>
        <end position="2755"/>
    </location>
</feature>
<dbReference type="InterPro" id="IPR018247">
    <property type="entry name" value="EF_Hand_1_Ca_BS"/>
</dbReference>
<dbReference type="InterPro" id="IPR042099">
    <property type="entry name" value="ANL_N_sf"/>
</dbReference>
<dbReference type="GO" id="GO:0043041">
    <property type="term" value="P:amino acid activation for nonribosomal peptide biosynthetic process"/>
    <property type="evidence" value="ECO:0007669"/>
    <property type="project" value="TreeGrafter"/>
</dbReference>
<feature type="domain" description="Carrier" evidence="5">
    <location>
        <begin position="2794"/>
        <end position="2867"/>
    </location>
</feature>
<dbReference type="PROSITE" id="PS00018">
    <property type="entry name" value="EF_HAND_1"/>
    <property type="match status" value="1"/>
</dbReference>
<dbReference type="Gene3D" id="1.10.10.1830">
    <property type="entry name" value="Non-ribosomal peptide synthase, adenylation domain"/>
    <property type="match status" value="1"/>
</dbReference>
<feature type="compositionally biased region" description="Low complexity" evidence="4">
    <location>
        <begin position="2661"/>
        <end position="2675"/>
    </location>
</feature>
<sequence length="4679" mass="518643">MSIAVLLAELFQHDIHLRLADGKLKIDAPKGALTAEVKQTLQARKAEIMAYLESQNQSVGLPSLSRVDRAARYFPLSFAQERMWFLQQFEQESGQYNVNALLSLHGDVSLELFQQVFAHLISEQEIFRTTFQAGEDGRPVAGLLDAADVIRRLQIREVDLSGVSQSGEHEPAYDSALQAAMSEPFDLAHPPLFRLTHLKLSSGESRLLLTFHHIIIDHWSLQNLTRMMVQTANQMSIRSDSGELATDPQETRFQYIDYAQWQKQLLSDNTYDNLLAYWRGTLEDGNYSLDLPMRQSVGEDRAGLSDAGARYHFTLEGAVYHQLKQVCESYRVTPYTVLLAAYQWMLSQRTGQRDIRVATPVAERSLPEFENMLGLFVNTLVIRTQYSSESSAESWLQSVHQAVSGAQSHSAMPFEKLVDELVSSRDMAHEPLVQTMFNYLDESSSGEITLGDMQIRALPVPEFTSKYDLSLFAVHHAQHLALSFQYRTACYDAGQVALLACYYQTALTRLLDALLREPARLLKSFPVLSDDEWQTLQDWNQTGLAALLPPELKHQTLGEALEAQALQTPLQQALVFAQHDKNSRNNEEVRWDYQTLNRQVNQLANWLVNQGVDTESRIAVCMPRGVQMVVSLLAIVKAGCAYVPVDPEHPSQRLTHIVEQAQPALLLTVPELADLAAEFCGAMPCHLLDDSFSLTAGEATTCPDLSKCGAENLAYILFTSGSTGKPKGVAVPHVGVMNRILWMQNEYPLDASDVVLQKTPYSFDVSVWEFFWPLMVGATLVVAQPGDHKDSQKLVDLIRHHRVTTMHFVPTMLQAFLEHHDVASCTSLRRVFTSGEALSFALQERFFSHFSCQLHNLYGPTEASIDVTYWDCSKPCPGVVPIGYPIANMQTWILNEDLNPVPVGVPGELYLSGPGLARGYFGRDDLTAQAFITNPLPLNENPNSDNHWYARLYRTGDLARYRNDGSIEYLGRTDFQVKVRGLRIELGEIEAALLDLNFVKEAIVTAPDSQTLAAYVVLDGDEPDWNQWQALLASRLPAYMIPSVFMRLERMPVNANGKADRKALPAINLACQNAGEYVAPQTRNETLLAQVFAGVLRLEQVSIEDNFFALGGDSIMSLQVVAKARELGLAIEPKEVFKHATVKALASVARAGEQTVFSGGESYGKTRPGAIQHWFLNQNLPNPDQFNQAVLLSGTAPVNPVLLEQTLLRLLQMHPLLCARFTQEASGSDWILAVPSPDEIMPERLALRSLEWNVEAGENLQPQIDELCRQEQSALSLSEGKLFRATCVRINRFQSNKEPSAAAEYRLLLVAHHLVIDAVSWRILLDALSRDYERLSAGQTLEPIRAMTLPYKGWVERCRKRFGLPEGDVRKSLDIWQQWAAQPDVQQALQVSYPLAEQPLFPRQPIGIAAMERFELSQETTHTLLQHIAPRMKANAEEICLTALAHALSEWSGQPHHLIQLEGHGRDQLDADVSQTLGWFTRIYPALISAGSHGRVQSWADALLHNRSVLSGNPERQSAQSAQSALPFLQLQSQLPESLEVQEHDLLHKSNQPSLVFNYLGQLDLTSEDGHGSALFRKAPEQLSAFRDEQNPRYWPIEVNAFVQNGQLVVNVQYAAQWLSQTQAQKLAEYFSRSLTSLAGAGPMATGAIAADYPLAKVSDAQLLTLIRTAEQHGVEIEDIYTLSPAQQGMYFYCLDHPDAYISQSLVTCRGRFHMEAFRRAWENAVSRHSALRTRFICDGVDEPHQIVQKQASLIFREYDWSQLTEAECQQQMNVLQTEECQQLNPEQAPLMRLALIRLSDTTDGQGNYRLVWTIHHLIMDGWCLQRLVGEVMADYRKLVQGTAISGSPVSCYRDFIAWLGEHHQEAKAEAYWKDTLSGFQEANPLPKGATGLPQEPQTTTFYSQSLGESLTAQLAGWARTQGVTLNTAIQGLWGLVLSRYMATGDVVYGVTTSGRPADLANADAIMGVFINTLPLRVKIDAEALLGEWLTALQDQNLQMRDYEQTPLAKIQRWSDIPGNGALFNSLLVFENLPVADSAPIEGLSLTLDDHHVENNFPLTLRVVPRQNLQFDLLMDPQQVDVTLMTGIVRGLIRCIELVTSEPLSLHLPLRQLLNRWAGYEQQTIRLPAPAERHALQRMSAQNGETTALEFYPQGAPLTRWSYSALLSQAGKLAQQLPEVHRDRISAGQPVIAICMPRQMEQILAMLAVWYKGAAWVCIDPELPLARVEAIVADARPAYFIGGEKPDWAAAQGADLLKECNWVDISGLIDPAAEATGQPVFPDLNPEDTAYLVYTSGSTGQPKGVQVTHRNLLSYVDALFDRVSLGPKVSMTTFSTVAADLGFTCVLGALCSGRALRLLPPGYYFDPEALAETLAQQPVDVLKIAPSHLKALLAVAQPERLLPKTCLIVGGESLDAALLAQLRSLAPAMRIVNHYGPTETTIGCTATQIHSADDLGSIGTPLANNLAYVVDDSGLVVADGIAGELWIAGLGVAKGYLNKPQETARQFSQTGDFGLTGASASLPLYKTGDRVARGSQGELIYLGRQDDQVKIRGFRVELAEVTATLKAMDEVQDAVVLAVDGPSGKRLAAAVILTGEIPAAGVASEPRTLKHLEVSMEEKLPDYMVPRLWQALERFPLQKNGKLDRQMLAASLTEPAVTQSVSEQQQSVLEQQQPESSRKSAQMTPATDVLLSDLWQSLLNVRPQPDDNLFALGADSIVCLQFIAKARQHGFKFTPKQIYAAPTVAELARLSGDSVTDGVKTVPIAATESSHDVVQNHPAVSNGADSQPTADQPEPERSVTEVLQQLWSALLQQDVDVSDNFFTLGGDSIIALQLVARARQHGLVITPKMLYATPTIAELAISLGELESPSEAVMTADPAKRHTEQANSVQMHDQSQDREQRFPLLPIQKWFFEQPQPYPHYWNQAVMLQLPEQIDHQRMSQAVEVLLVKHPLLTARFEHMDDPSRASYWLSHETAAVYAGFDGQDENGAAALVAATQQSLNLTAGPLFKVVALNMADGEPRLLLVAHHLVVDGVSWRVIGRDLHQAYQALCAGDSVSSGAEITTAQQWQQALVDFPDDKLATARNYWQPMVGQFDAGLLIPGAQPGTVGEVYSHRQTFSANLTERLIGLGSLHQRSACEVAMVSALVRAVSMQFPRQQLLIEMESHGRSPWQETQDLSETVGWLTSRFPVRLTCDAETLESVAWQLADVPDLGIGYGVLRYLSQSLAFPAPQVLFNYLGQTGSLDADWKPVQGAGQARHPHSIRRQLIEVTAQIRDGVLEVVWQYPPSLKPQLEPVVDAFHEQMNHLASLPELSVAETRSSPAATAGQSAIDYPLTPVQQGMYLHSAASAGTMYFNQTAVAVYGDLQAGAFLQAWQETVNAEQALRAQFGENQQGEPRQCFAPQVILPVEQLDWSGCDESQLQRRLEELCLNDRRKGFDLNVPPLMRLYLIRVSGQQHWLVWSRHHLIVDAWCSALVIQDVMTRYRQAMGDRSVQLAPRPDFSTYLDWLEQQDLDASKAFWKSYLSGFDTPVALPGGEPDGRFELFDHCLSEEQTAAVKALCRTYGVTLNTVMQVAWGLTLAHHSGQKDIVFGMTTSGRPADLPQAQRIVGIFINTLAVRLPLQPDQTLAQLLTTTHRQGVELREHECLPLVDITAQSELVHRGQSLFDSLMVFENEALGESSGQENRHGLSVTPLQAYERNNYPLTLTIMPHESLVLRVACDGERVSALAARHMLATLEQILSAFTMAQGDEHLKDLCWQACPAEAHFCGEAAETGSWHLGSGLLSDWELKKDRVAVAAQDGQLTYAELLERTLCLAHVLRKRGINKQSRAVVCHSRQTDMLVALLAVYGSGASYIPLDPSQPQERLQLILEETQPELILTDGQIVIGDAALNQPVAALIRGITLSDADYAYELEWLRHQDSGLAYTIFTSGSTGRPKGVQIARPALSNFLHSMLTATRITAADKLLAVTTVGFDIAVLELFVPLLAGAQVVIADEMMVRDGEALSRCLQQQHISVMQGTPMTWQMLTEQEHRDWHHLTALVGGEALPPTLAGSILNRGARLLNMYGPTETTVWSSYSEITAENMHRPPLGQPIANTQFYVLDPWLNPVAPGAEGELYIGGAGISEGYLNRMDLTEAAFLPDPFTSRDGAKMYKTGDKVRLSIHGELHYIGRTDFQIKLRGYRIETGEIEAQLCMIPGIREAAVSLCYAGTPKACLVAYITTDVTADISGTESGTEQVKSRLGQVLPAYMVPQHIVCLEAMPRNANNKVDRKALPEPAGIADEATARTEPCTATEQAVATIWQTLLGTEKVYREDDFFALGGNSLLAGRLIAMLRRQWAIELPLMQVFRHPVLRTLAQLVDSEQDQTESGNDPDLQDLLVPMNARAQENLHTRTACDNVFLMHPAGGIVRAYQEMVKTFADRFPVYGIESPQLHGSASELSPLAPTSIEQLCAHYVQLIRAVQPHGPYRLAGWSFGAWLAMAVTHQLEADGERVEWVTIIDARANAHKARLQVPELNRVSRYLACLNHRHRTLLLENRQTELSELEQDLARLSPQEQLNIDQYAFDALVQLIGETEVIFDGEGDRALRFIQMQLFMSSHRLMQEHTLRPVAAPLMVFWSNQTLSGSRYQQGASPDEWDVYGQVQRQTLPGDHESIVRDTRVAEQILESMHFSGEVLDG</sequence>
<dbReference type="Pfam" id="PF13193">
    <property type="entry name" value="AMP-binding_C"/>
    <property type="match status" value="2"/>
</dbReference>
<dbReference type="InterPro" id="IPR020845">
    <property type="entry name" value="AMP-binding_CS"/>
</dbReference>
<dbReference type="FunFam" id="1.10.1200.10:FF:000016">
    <property type="entry name" value="Non-ribosomal peptide synthase"/>
    <property type="match status" value="1"/>
</dbReference>
<dbReference type="SUPFAM" id="SSF53474">
    <property type="entry name" value="alpha/beta-Hydrolases"/>
    <property type="match status" value="1"/>
</dbReference>
<dbReference type="InterPro" id="IPR020806">
    <property type="entry name" value="PKS_PP-bd"/>
</dbReference>
<dbReference type="SUPFAM" id="SSF47336">
    <property type="entry name" value="ACP-like"/>
    <property type="match status" value="4"/>
</dbReference>
<dbReference type="Gene3D" id="3.40.50.12780">
    <property type="entry name" value="N-terminal domain of ligase-like"/>
    <property type="match status" value="1"/>
</dbReference>
<dbReference type="RefSeq" id="WP_087479913.1">
    <property type="nucleotide sequence ID" value="NZ_AP024883.1"/>
</dbReference>
<dbReference type="PANTHER" id="PTHR45527:SF1">
    <property type="entry name" value="FATTY ACID SYNTHASE"/>
    <property type="match status" value="1"/>
</dbReference>
<keyword evidence="2" id="KW-0596">Phosphopantetheine</keyword>
<dbReference type="Gene3D" id="3.40.50.1820">
    <property type="entry name" value="alpha/beta hydrolase"/>
    <property type="match status" value="1"/>
</dbReference>
<dbReference type="PROSITE" id="PS00012">
    <property type="entry name" value="PHOSPHOPANTETHEINE"/>
    <property type="match status" value="2"/>
</dbReference>
<dbReference type="InterPro" id="IPR010071">
    <property type="entry name" value="AA_adenyl_dom"/>
</dbReference>
<dbReference type="Pfam" id="PF00975">
    <property type="entry name" value="Thioesterase"/>
    <property type="match status" value="1"/>
</dbReference>
<dbReference type="CDD" id="cd05930">
    <property type="entry name" value="A_NRPS"/>
    <property type="match status" value="2"/>
</dbReference>
<feature type="region of interest" description="Disordered" evidence="4">
    <location>
        <begin position="2661"/>
        <end position="2684"/>
    </location>
</feature>
<dbReference type="PROSITE" id="PS50075">
    <property type="entry name" value="CARRIER"/>
    <property type="match status" value="4"/>
</dbReference>
<dbReference type="Gene3D" id="1.10.1200.10">
    <property type="entry name" value="ACP-like"/>
    <property type="match status" value="4"/>
</dbReference>
<dbReference type="InterPro" id="IPR036736">
    <property type="entry name" value="ACP-like_sf"/>
</dbReference>
<dbReference type="Pfam" id="PF00550">
    <property type="entry name" value="PP-binding"/>
    <property type="match status" value="4"/>
</dbReference>
<dbReference type="InterPro" id="IPR029058">
    <property type="entry name" value="AB_hydrolase_fold"/>
</dbReference>
<evidence type="ECO:0000313" key="7">
    <source>
        <dbReference type="EMBL" id="SMR99926.1"/>
    </source>
</evidence>
<gene>
    <name evidence="7" type="primary">lgrD_1</name>
    <name evidence="6" type="ORF">SBX37_10540</name>
    <name evidence="7" type="ORF">VIM7927_01164</name>
</gene>
<dbReference type="InterPro" id="IPR000873">
    <property type="entry name" value="AMP-dep_synth/lig_dom"/>
</dbReference>
<dbReference type="Proteomes" id="UP000196125">
    <property type="component" value="Unassembled WGS sequence"/>
</dbReference>
<dbReference type="Gene3D" id="3.30.300.30">
    <property type="match status" value="3"/>
</dbReference>
<dbReference type="OrthoDB" id="9757559at2"/>
<reference evidence="6 9" key="2">
    <citation type="submission" date="2023-11" db="EMBL/GenBank/DDBJ databases">
        <title>Plant-associative lifestyle of Vibrio porteresiae and its evolutionary dynamics.</title>
        <authorList>
            <person name="Rameshkumar N."/>
            <person name="Kirti K."/>
        </authorList>
    </citation>
    <scope>NUCLEOTIDE SEQUENCE [LARGE SCALE GENOMIC DNA]</scope>
    <source>
        <strain evidence="6 9">MSSRF38</strain>
    </source>
</reference>
<evidence type="ECO:0000313" key="6">
    <source>
        <dbReference type="EMBL" id="MDW6003285.1"/>
    </source>
</evidence>
<dbReference type="EMBL" id="FXXI01000001">
    <property type="protein sequence ID" value="SMR99926.1"/>
    <property type="molecule type" value="Genomic_DNA"/>
</dbReference>
<dbReference type="InterPro" id="IPR001242">
    <property type="entry name" value="Condensation_dom"/>
</dbReference>
<dbReference type="GO" id="GO:0005737">
    <property type="term" value="C:cytoplasm"/>
    <property type="evidence" value="ECO:0007669"/>
    <property type="project" value="TreeGrafter"/>
</dbReference>
<keyword evidence="3" id="KW-0597">Phosphoprotein</keyword>
<evidence type="ECO:0000256" key="1">
    <source>
        <dbReference type="ARBA" id="ARBA00001957"/>
    </source>
</evidence>
<evidence type="ECO:0000313" key="8">
    <source>
        <dbReference type="Proteomes" id="UP000196125"/>
    </source>
</evidence>
<dbReference type="FunFam" id="3.40.50.12780:FF:000012">
    <property type="entry name" value="Non-ribosomal peptide synthetase"/>
    <property type="match status" value="1"/>
</dbReference>
<dbReference type="InterPro" id="IPR044894">
    <property type="entry name" value="TubC_N_sf"/>
</dbReference>
<dbReference type="SUPFAM" id="SSF56801">
    <property type="entry name" value="Acetyl-CoA synthetase-like"/>
    <property type="match status" value="3"/>
</dbReference>
<reference evidence="7 8" key="1">
    <citation type="submission" date="2017-05" db="EMBL/GenBank/DDBJ databases">
        <authorList>
            <person name="Song R."/>
            <person name="Chenine A.L."/>
            <person name="Ruprecht R.M."/>
        </authorList>
    </citation>
    <scope>NUCLEOTIDE SEQUENCE [LARGE SCALE GENOMIC DNA]</scope>
    <source>
        <strain evidence="7 8">CECT 7927</strain>
    </source>
</reference>